<name>A0ABW9B7P5_9BURK</name>
<protein>
    <submittedName>
        <fullName evidence="2">DUF4435 domain-containing protein</fullName>
    </submittedName>
</protein>
<dbReference type="Proteomes" id="UP001629230">
    <property type="component" value="Unassembled WGS sequence"/>
</dbReference>
<dbReference type="InterPro" id="IPR029492">
    <property type="entry name" value="DUF4435"/>
</dbReference>
<sequence length="289" mass="33394">MFEDIPKYSDEALSAVDMFLFEFNDILVYVEDEGQENLYLKILERIVPGVRVENIFPLNGKENVLSHCDRNKISRRPAFYMLDKDYDDLLKKTKNDKRLIYLRKYSIENYFIDESAAIELIVSEQPKISRNEVENNIRIDRFMERTLTKIRPLVRTFFLMQLHDAGGKGCGLPIEQFTSGKPFLLDDAKISEFEKLLFDVLKERKIYDRLEGMQAAGDQHIAFDLASVAQHACGKHLLSLMKHWLSHAWGVRNISADSFCYRLASACNFNSLNYIADHIRATLPVAKAA</sequence>
<dbReference type="RefSeq" id="WP_408183201.1">
    <property type="nucleotide sequence ID" value="NZ_JAQQEZ010000089.1"/>
</dbReference>
<evidence type="ECO:0000259" key="1">
    <source>
        <dbReference type="Pfam" id="PF14491"/>
    </source>
</evidence>
<dbReference type="Pfam" id="PF14491">
    <property type="entry name" value="DUF4435"/>
    <property type="match status" value="1"/>
</dbReference>
<feature type="domain" description="DUF4435" evidence="1">
    <location>
        <begin position="25"/>
        <end position="154"/>
    </location>
</feature>
<proteinExistence type="predicted"/>
<evidence type="ECO:0000313" key="2">
    <source>
        <dbReference type="EMBL" id="MFM0008238.1"/>
    </source>
</evidence>
<keyword evidence="3" id="KW-1185">Reference proteome</keyword>
<comment type="caution">
    <text evidence="2">The sequence shown here is derived from an EMBL/GenBank/DDBJ whole genome shotgun (WGS) entry which is preliminary data.</text>
</comment>
<evidence type="ECO:0000313" key="3">
    <source>
        <dbReference type="Proteomes" id="UP001629230"/>
    </source>
</evidence>
<gene>
    <name evidence="2" type="ORF">PQR57_45965</name>
</gene>
<dbReference type="EMBL" id="JAQQEZ010000089">
    <property type="protein sequence ID" value="MFM0008238.1"/>
    <property type="molecule type" value="Genomic_DNA"/>
</dbReference>
<accession>A0ABW9B7P5</accession>
<reference evidence="2 3" key="1">
    <citation type="journal article" date="2024" name="Chem. Sci.">
        <title>Discovery of megapolipeptins by genome mining of a Burkholderiales bacteria collection.</title>
        <authorList>
            <person name="Paulo B.S."/>
            <person name="Recchia M.J.J."/>
            <person name="Lee S."/>
            <person name="Fergusson C.H."/>
            <person name="Romanowski S.B."/>
            <person name="Hernandez A."/>
            <person name="Krull N."/>
            <person name="Liu D.Y."/>
            <person name="Cavanagh H."/>
            <person name="Bos A."/>
            <person name="Gray C.A."/>
            <person name="Murphy B.T."/>
            <person name="Linington R.G."/>
            <person name="Eustaquio A.S."/>
        </authorList>
    </citation>
    <scope>NUCLEOTIDE SEQUENCE [LARGE SCALE GENOMIC DNA]</scope>
    <source>
        <strain evidence="2 3">RL17-350-BIC-A</strain>
    </source>
</reference>
<organism evidence="2 3">
    <name type="scientific">Paraburkholderia dipogonis</name>
    <dbReference type="NCBI Taxonomy" id="1211383"/>
    <lineage>
        <taxon>Bacteria</taxon>
        <taxon>Pseudomonadati</taxon>
        <taxon>Pseudomonadota</taxon>
        <taxon>Betaproteobacteria</taxon>
        <taxon>Burkholderiales</taxon>
        <taxon>Burkholderiaceae</taxon>
        <taxon>Paraburkholderia</taxon>
    </lineage>
</organism>